<reference evidence="2 3" key="1">
    <citation type="submission" date="2019-02" db="EMBL/GenBank/DDBJ databases">
        <title>Genome sequencing of the rare red list fungi Phlebia centrifuga.</title>
        <authorList>
            <person name="Buettner E."/>
            <person name="Kellner H."/>
        </authorList>
    </citation>
    <scope>NUCLEOTIDE SEQUENCE [LARGE SCALE GENOMIC DNA]</scope>
    <source>
        <strain evidence="2 3">DSM 108282</strain>
    </source>
</reference>
<keyword evidence="3" id="KW-1185">Reference proteome</keyword>
<dbReference type="PANTHER" id="PTHR28027:SF1">
    <property type="entry name" value="CAMP INDEPENDENT REGULATORY PROTEIN (AFU_ORTHOLOGUE AFUA_3G09640)"/>
    <property type="match status" value="1"/>
</dbReference>
<organism evidence="2 3">
    <name type="scientific">Hermanssonia centrifuga</name>
    <dbReference type="NCBI Taxonomy" id="98765"/>
    <lineage>
        <taxon>Eukaryota</taxon>
        <taxon>Fungi</taxon>
        <taxon>Dikarya</taxon>
        <taxon>Basidiomycota</taxon>
        <taxon>Agaricomycotina</taxon>
        <taxon>Agaricomycetes</taxon>
        <taxon>Polyporales</taxon>
        <taxon>Meruliaceae</taxon>
        <taxon>Hermanssonia</taxon>
    </lineage>
</organism>
<dbReference type="PANTHER" id="PTHR28027">
    <property type="entry name" value="TRANSCRIPTIONAL REGULATOR MIT1"/>
    <property type="match status" value="1"/>
</dbReference>
<name>A0A4S4KNB3_9APHY</name>
<sequence length="388" mass="43734">MQQPTLQNVRVRTTRDALLIFYAVARRVLPMIARRLDAEERRAIVPGNVYIWEERCANSEITGLGMERWTDGISWSASRIAQEFLFYRQRESDQDSTHPSAHWANIMKRRDSRTGVPACPRSEVDRLIKQTYSVHVSLPDDRARGITRKWHLTAYFSQATLDGLNTIDAISGVGDVVVPQGWFRNARASKSKQGEAIRDEDSSIPFQDPWSTGESFPGPYRSEFVVQGVAGPQEDQRQWSAVPPRIPAHSYYQGHDDYRSHGQPSQSVSSYPMRAPQLPDAHPDYYRDPSPFTQSSSSSSDVSSPRAFTSTPLTPVVAPLQSGQQASVHRGVASERNLVPLSFLTNLHKPARDPIAEDCLRRLSNTHLPIAHTPEPRWPEMRATPTLR</sequence>
<gene>
    <name evidence="2" type="ORF">EW026_g2437</name>
</gene>
<evidence type="ECO:0000313" key="2">
    <source>
        <dbReference type="EMBL" id="THH00035.1"/>
    </source>
</evidence>
<comment type="caution">
    <text evidence="2">The sequence shown here is derived from an EMBL/GenBank/DDBJ whole genome shotgun (WGS) entry which is preliminary data.</text>
</comment>
<feature type="region of interest" description="Disordered" evidence="1">
    <location>
        <begin position="250"/>
        <end position="310"/>
    </location>
</feature>
<protein>
    <recommendedName>
        <fullName evidence="4">cAMP-independent regulatory protein pac2</fullName>
    </recommendedName>
</protein>
<evidence type="ECO:0000256" key="1">
    <source>
        <dbReference type="SAM" id="MobiDB-lite"/>
    </source>
</evidence>
<dbReference type="Proteomes" id="UP000309038">
    <property type="component" value="Unassembled WGS sequence"/>
</dbReference>
<dbReference type="EMBL" id="SGPJ01000061">
    <property type="protein sequence ID" value="THH00035.1"/>
    <property type="molecule type" value="Genomic_DNA"/>
</dbReference>
<feature type="compositionally biased region" description="Low complexity" evidence="1">
    <location>
        <begin position="295"/>
        <end position="304"/>
    </location>
</feature>
<feature type="compositionally biased region" description="Basic and acidic residues" evidence="1">
    <location>
        <begin position="192"/>
        <end position="201"/>
    </location>
</feature>
<dbReference type="InterPro" id="IPR018608">
    <property type="entry name" value="Gti1/Pac2"/>
</dbReference>
<evidence type="ECO:0000313" key="3">
    <source>
        <dbReference type="Proteomes" id="UP000309038"/>
    </source>
</evidence>
<dbReference type="AlphaFoldDB" id="A0A4S4KNB3"/>
<feature type="region of interest" description="Disordered" evidence="1">
    <location>
        <begin position="188"/>
        <end position="217"/>
    </location>
</feature>
<accession>A0A4S4KNB3</accession>
<dbReference type="Pfam" id="PF09729">
    <property type="entry name" value="Gti1_Pac2"/>
    <property type="match status" value="1"/>
</dbReference>
<evidence type="ECO:0008006" key="4">
    <source>
        <dbReference type="Google" id="ProtNLM"/>
    </source>
</evidence>
<dbReference type="GO" id="GO:0003677">
    <property type="term" value="F:DNA binding"/>
    <property type="evidence" value="ECO:0007669"/>
    <property type="project" value="TreeGrafter"/>
</dbReference>
<proteinExistence type="predicted"/>